<dbReference type="PANTHER" id="PTHR30204:SF93">
    <property type="entry name" value="HTH MERR-TYPE DOMAIN-CONTAINING PROTEIN"/>
    <property type="match status" value="1"/>
</dbReference>
<protein>
    <submittedName>
        <fullName evidence="3">DNA-binding transcriptional MerR regulator</fullName>
    </submittedName>
</protein>
<dbReference type="SUPFAM" id="SSF46955">
    <property type="entry name" value="Putative DNA-binding domain"/>
    <property type="match status" value="1"/>
</dbReference>
<proteinExistence type="predicted"/>
<dbReference type="Pfam" id="PF13411">
    <property type="entry name" value="MerR_1"/>
    <property type="match status" value="1"/>
</dbReference>
<feature type="domain" description="HTH merR-type" evidence="2">
    <location>
        <begin position="7"/>
        <end position="76"/>
    </location>
</feature>
<dbReference type="SMART" id="SM00422">
    <property type="entry name" value="HTH_MERR"/>
    <property type="match status" value="1"/>
</dbReference>
<dbReference type="EMBL" id="QTTT01000001">
    <property type="protein sequence ID" value="REE95509.1"/>
    <property type="molecule type" value="Genomic_DNA"/>
</dbReference>
<dbReference type="PROSITE" id="PS50937">
    <property type="entry name" value="HTH_MERR_2"/>
    <property type="match status" value="1"/>
</dbReference>
<gene>
    <name evidence="3" type="ORF">DFJ69_0899</name>
</gene>
<sequence length="303" mass="32715">MGDGAEFFTIGRLAERTGLTARTIRFWSDAGVVPPAGRSANGYRIYDAAAVARLDLVRTLRDLGFGLEEVRAVLARTTGLAEVARVHVAALDAEIRTLRLRRSVLSAVARHGKTIEETMVTHRLAGLTATERRRLIDDFVNGVFEGIDPEAPAMGIATGMRAVELPDDPTPEQVDAWLELAELVHDEGFRRRVREMAVAGENGGPGTGHAVDPGLVAEHTGRALAEGIAPDSPEGGRVLDLIVAPDTPAERRAEILQGLETFTDARVERYWRLVGIINAYPPFPSAVPGFEWLIAALGAHPRA</sequence>
<organism evidence="3 4">
    <name type="scientific">Thermomonospora umbrina</name>
    <dbReference type="NCBI Taxonomy" id="111806"/>
    <lineage>
        <taxon>Bacteria</taxon>
        <taxon>Bacillati</taxon>
        <taxon>Actinomycetota</taxon>
        <taxon>Actinomycetes</taxon>
        <taxon>Streptosporangiales</taxon>
        <taxon>Thermomonosporaceae</taxon>
        <taxon>Thermomonospora</taxon>
    </lineage>
</organism>
<dbReference type="GO" id="GO:0003700">
    <property type="term" value="F:DNA-binding transcription factor activity"/>
    <property type="evidence" value="ECO:0007669"/>
    <property type="project" value="InterPro"/>
</dbReference>
<dbReference type="InterPro" id="IPR047057">
    <property type="entry name" value="MerR_fam"/>
</dbReference>
<dbReference type="GO" id="GO:0003677">
    <property type="term" value="F:DNA binding"/>
    <property type="evidence" value="ECO:0007669"/>
    <property type="project" value="UniProtKB-KW"/>
</dbReference>
<dbReference type="PANTHER" id="PTHR30204">
    <property type="entry name" value="REDOX-CYCLING DRUG-SENSING TRANSCRIPTIONAL ACTIVATOR SOXR"/>
    <property type="match status" value="1"/>
</dbReference>
<accession>A0A3D9SHX1</accession>
<dbReference type="AlphaFoldDB" id="A0A3D9SHX1"/>
<dbReference type="Proteomes" id="UP000256661">
    <property type="component" value="Unassembled WGS sequence"/>
</dbReference>
<keyword evidence="4" id="KW-1185">Reference proteome</keyword>
<comment type="caution">
    <text evidence="3">The sequence shown here is derived from an EMBL/GenBank/DDBJ whole genome shotgun (WGS) entry which is preliminary data.</text>
</comment>
<evidence type="ECO:0000313" key="3">
    <source>
        <dbReference type="EMBL" id="REE95509.1"/>
    </source>
</evidence>
<dbReference type="InterPro" id="IPR009061">
    <property type="entry name" value="DNA-bd_dom_put_sf"/>
</dbReference>
<evidence type="ECO:0000313" key="4">
    <source>
        <dbReference type="Proteomes" id="UP000256661"/>
    </source>
</evidence>
<dbReference type="PRINTS" id="PR00040">
    <property type="entry name" value="HTHMERR"/>
</dbReference>
<reference evidence="3 4" key="1">
    <citation type="submission" date="2018-08" db="EMBL/GenBank/DDBJ databases">
        <title>Sequencing the genomes of 1000 actinobacteria strains.</title>
        <authorList>
            <person name="Klenk H.-P."/>
        </authorList>
    </citation>
    <scope>NUCLEOTIDE SEQUENCE [LARGE SCALE GENOMIC DNA]</scope>
    <source>
        <strain evidence="3 4">DSM 43927</strain>
    </source>
</reference>
<dbReference type="Gene3D" id="1.10.1660.10">
    <property type="match status" value="1"/>
</dbReference>
<dbReference type="RefSeq" id="WP_116026390.1">
    <property type="nucleotide sequence ID" value="NZ_QTTT01000001.1"/>
</dbReference>
<keyword evidence="1 3" id="KW-0238">DNA-binding</keyword>
<evidence type="ECO:0000256" key="1">
    <source>
        <dbReference type="ARBA" id="ARBA00023125"/>
    </source>
</evidence>
<dbReference type="InterPro" id="IPR000551">
    <property type="entry name" value="MerR-type_HTH_dom"/>
</dbReference>
<name>A0A3D9SHX1_9ACTN</name>
<dbReference type="OrthoDB" id="9809391at2"/>
<evidence type="ECO:0000259" key="2">
    <source>
        <dbReference type="PROSITE" id="PS50937"/>
    </source>
</evidence>